<comment type="caution">
    <text evidence="2">The sequence shown here is derived from an EMBL/GenBank/DDBJ whole genome shotgun (WGS) entry which is preliminary data.</text>
</comment>
<evidence type="ECO:0000313" key="3">
    <source>
        <dbReference type="Proteomes" id="UP000770717"/>
    </source>
</evidence>
<accession>A0A8J6K0V5</accession>
<dbReference type="Gene3D" id="3.90.70.10">
    <property type="entry name" value="Cysteine proteinases"/>
    <property type="match status" value="1"/>
</dbReference>
<dbReference type="AlphaFoldDB" id="A0A8J6K0V5"/>
<dbReference type="InterPro" id="IPR050164">
    <property type="entry name" value="Peptidase_C19"/>
</dbReference>
<gene>
    <name evidence="2" type="ORF">GDO78_002348</name>
</gene>
<evidence type="ECO:0000313" key="2">
    <source>
        <dbReference type="EMBL" id="KAG9476898.1"/>
    </source>
</evidence>
<feature type="domain" description="USP" evidence="1">
    <location>
        <begin position="107"/>
        <end position="182"/>
    </location>
</feature>
<dbReference type="GO" id="GO:0042981">
    <property type="term" value="P:regulation of apoptotic process"/>
    <property type="evidence" value="ECO:0007669"/>
    <property type="project" value="TreeGrafter"/>
</dbReference>
<proteinExistence type="predicted"/>
<dbReference type="GO" id="GO:0005634">
    <property type="term" value="C:nucleus"/>
    <property type="evidence" value="ECO:0007669"/>
    <property type="project" value="TreeGrafter"/>
</dbReference>
<organism evidence="2 3">
    <name type="scientific">Eleutherodactylus coqui</name>
    <name type="common">Puerto Rican coqui</name>
    <dbReference type="NCBI Taxonomy" id="57060"/>
    <lineage>
        <taxon>Eukaryota</taxon>
        <taxon>Metazoa</taxon>
        <taxon>Chordata</taxon>
        <taxon>Craniata</taxon>
        <taxon>Vertebrata</taxon>
        <taxon>Euteleostomi</taxon>
        <taxon>Amphibia</taxon>
        <taxon>Batrachia</taxon>
        <taxon>Anura</taxon>
        <taxon>Neobatrachia</taxon>
        <taxon>Hyloidea</taxon>
        <taxon>Eleutherodactylidae</taxon>
        <taxon>Eleutherodactylinae</taxon>
        <taxon>Eleutherodactylus</taxon>
        <taxon>Eleutherodactylus</taxon>
    </lineage>
</organism>
<dbReference type="PANTHER" id="PTHR24006:SF727">
    <property type="entry name" value="UBIQUITIN CARBOXYL-TERMINAL HYDROLASE 42"/>
    <property type="match status" value="1"/>
</dbReference>
<dbReference type="Proteomes" id="UP000770717">
    <property type="component" value="Unassembled WGS sequence"/>
</dbReference>
<dbReference type="InterPro" id="IPR018200">
    <property type="entry name" value="USP_CS"/>
</dbReference>
<dbReference type="InterPro" id="IPR001394">
    <property type="entry name" value="Peptidase_C19_UCH"/>
</dbReference>
<name>A0A8J6K0V5_ELECQ</name>
<dbReference type="OrthoDB" id="420187at2759"/>
<protein>
    <recommendedName>
        <fullName evidence="1">USP domain-containing protein</fullName>
    </recommendedName>
</protein>
<dbReference type="Pfam" id="PF00443">
    <property type="entry name" value="UCH"/>
    <property type="match status" value="1"/>
</dbReference>
<dbReference type="InterPro" id="IPR028889">
    <property type="entry name" value="USP"/>
</dbReference>
<dbReference type="GO" id="GO:0016579">
    <property type="term" value="P:protein deubiquitination"/>
    <property type="evidence" value="ECO:0007669"/>
    <property type="project" value="InterPro"/>
</dbReference>
<dbReference type="EMBL" id="WNTK01000010">
    <property type="protein sequence ID" value="KAG9476898.1"/>
    <property type="molecule type" value="Genomic_DNA"/>
</dbReference>
<dbReference type="GO" id="GO:0005829">
    <property type="term" value="C:cytosol"/>
    <property type="evidence" value="ECO:0007669"/>
    <property type="project" value="TreeGrafter"/>
</dbReference>
<dbReference type="PROSITE" id="PS00972">
    <property type="entry name" value="USP_1"/>
    <property type="match status" value="1"/>
</dbReference>
<reference evidence="2" key="1">
    <citation type="thesis" date="2020" institute="ProQuest LLC" country="789 East Eisenhower Parkway, Ann Arbor, MI, USA">
        <title>Comparative Genomics and Chromosome Evolution.</title>
        <authorList>
            <person name="Mudd A.B."/>
        </authorList>
    </citation>
    <scope>NUCLEOTIDE SEQUENCE</scope>
    <source>
        <strain evidence="2">HN-11 Male</strain>
        <tissue evidence="2">Kidney and liver</tissue>
    </source>
</reference>
<dbReference type="InterPro" id="IPR038765">
    <property type="entry name" value="Papain-like_cys_pep_sf"/>
</dbReference>
<dbReference type="SUPFAM" id="SSF54001">
    <property type="entry name" value="Cysteine proteinases"/>
    <property type="match status" value="1"/>
</dbReference>
<dbReference type="GO" id="GO:0004843">
    <property type="term" value="F:cysteine-type deubiquitinase activity"/>
    <property type="evidence" value="ECO:0007669"/>
    <property type="project" value="InterPro"/>
</dbReference>
<sequence length="182" mass="19862">MTIIDKVSSVTAACRNQLYKPMAPSTGDKDTGSPIWGIVSSPAKISLGPVPGAAVYSSSYVPEKPVPSEQNDPPLAVPGDSINTPQKILFPAEKLRLKWQRIQKVGAGLQNLGNTCFVNSVLQCLTYTAPLANYMLTREHSKACEYDFFHLPLSLLILVSEVLSRQPPAQLLLLQDYSWHGP</sequence>
<dbReference type="PANTHER" id="PTHR24006">
    <property type="entry name" value="UBIQUITIN CARBOXYL-TERMINAL HYDROLASE"/>
    <property type="match status" value="1"/>
</dbReference>
<evidence type="ECO:0000259" key="1">
    <source>
        <dbReference type="PROSITE" id="PS50235"/>
    </source>
</evidence>
<keyword evidence="3" id="KW-1185">Reference proteome</keyword>
<dbReference type="PROSITE" id="PS50235">
    <property type="entry name" value="USP_3"/>
    <property type="match status" value="1"/>
</dbReference>